<keyword evidence="2" id="KW-1185">Reference proteome</keyword>
<proteinExistence type="predicted"/>
<evidence type="ECO:0000313" key="1">
    <source>
        <dbReference type="EMBL" id="ELU43289.1"/>
    </source>
</evidence>
<name>L8X3U6_THACA</name>
<reference evidence="1 2" key="1">
    <citation type="journal article" date="2013" name="Nat. Commun.">
        <title>The evolution and pathogenic mechanisms of the rice sheath blight pathogen.</title>
        <authorList>
            <person name="Zheng A."/>
            <person name="Lin R."/>
            <person name="Xu L."/>
            <person name="Qin P."/>
            <person name="Tang C."/>
            <person name="Ai P."/>
            <person name="Zhang D."/>
            <person name="Liu Y."/>
            <person name="Sun Z."/>
            <person name="Feng H."/>
            <person name="Wang Y."/>
            <person name="Chen Y."/>
            <person name="Liang X."/>
            <person name="Fu R."/>
            <person name="Li Q."/>
            <person name="Zhang J."/>
            <person name="Yu X."/>
            <person name="Xie Z."/>
            <person name="Ding L."/>
            <person name="Guan P."/>
            <person name="Tang J."/>
            <person name="Liang Y."/>
            <person name="Wang S."/>
            <person name="Deng Q."/>
            <person name="Li S."/>
            <person name="Zhu J."/>
            <person name="Wang L."/>
            <person name="Liu H."/>
            <person name="Li P."/>
        </authorList>
    </citation>
    <scope>NUCLEOTIDE SEQUENCE [LARGE SCALE GENOMIC DNA]</scope>
    <source>
        <strain evidence="2">AG-1 IA</strain>
    </source>
</reference>
<evidence type="ECO:0000313" key="2">
    <source>
        <dbReference type="Proteomes" id="UP000011668"/>
    </source>
</evidence>
<dbReference type="HOGENOM" id="CLU_060356_3_0_1"/>
<comment type="caution">
    <text evidence="1">The sequence shown here is derived from an EMBL/GenBank/DDBJ whole genome shotgun (WGS) entry which is preliminary data.</text>
</comment>
<accession>L8X3U6</accession>
<dbReference type="Proteomes" id="UP000011668">
    <property type="component" value="Unassembled WGS sequence"/>
</dbReference>
<dbReference type="AlphaFoldDB" id="L8X3U6"/>
<protein>
    <submittedName>
        <fullName evidence="1">Uncharacterized protein</fullName>
    </submittedName>
</protein>
<dbReference type="EMBL" id="AFRT01000581">
    <property type="protein sequence ID" value="ELU43289.1"/>
    <property type="molecule type" value="Genomic_DNA"/>
</dbReference>
<gene>
    <name evidence="1" type="ORF">AG1IA_02656</name>
</gene>
<dbReference type="OrthoDB" id="3364132at2759"/>
<organism evidence="1 2">
    <name type="scientific">Thanatephorus cucumeris (strain AG1-IA)</name>
    <name type="common">Rice sheath blight fungus</name>
    <name type="synonym">Rhizoctonia solani</name>
    <dbReference type="NCBI Taxonomy" id="983506"/>
    <lineage>
        <taxon>Eukaryota</taxon>
        <taxon>Fungi</taxon>
        <taxon>Dikarya</taxon>
        <taxon>Basidiomycota</taxon>
        <taxon>Agaricomycotina</taxon>
        <taxon>Agaricomycetes</taxon>
        <taxon>Cantharellales</taxon>
        <taxon>Ceratobasidiaceae</taxon>
        <taxon>Rhizoctonia</taxon>
        <taxon>Rhizoctonia solani AG-1</taxon>
    </lineage>
</organism>
<sequence>MPLTYMGISTWIENNRGEELPQYAVKPCGRRSMQCVSRCWIPVSERSQFKIMWKVLNAPGTDLDLLVFPFFDGIPLCACSWTKDQVDAREVGELGHHPTGRSSIRQYEFGHREVTDTEDFQTGRPRAVITELNTIKIRFAWGYQKNVDCAGLFSNPTEVAPIHETEIKAMRGLSGSACLSQDEINTRYKYSSCEFLPEAGVKSTTFIFRYAPLGKLIILRSGTHPTMGLI</sequence>